<proteinExistence type="evidence at transcript level"/>
<dbReference type="AlphaFoldDB" id="A0A023FDM5"/>
<evidence type="ECO:0000313" key="1">
    <source>
        <dbReference type="EMBL" id="JAC18859.1"/>
    </source>
</evidence>
<accession>A0A023FDM5</accession>
<name>A0A023FDM5_AMBCJ</name>
<sequence>MCSVFVFASQLSVVARFLSPGNSHSDCGSGVQRGTAACALGVKVMMPICGLLDVVVCIQDEENCTETSFSGFARPSDVYVKVHLVVSINVKSS</sequence>
<organism evidence="1">
    <name type="scientific">Amblyomma cajennense</name>
    <name type="common">Cayenne tick</name>
    <name type="synonym">Acarus cajennensis</name>
    <dbReference type="NCBI Taxonomy" id="34607"/>
    <lineage>
        <taxon>Eukaryota</taxon>
        <taxon>Metazoa</taxon>
        <taxon>Ecdysozoa</taxon>
        <taxon>Arthropoda</taxon>
        <taxon>Chelicerata</taxon>
        <taxon>Arachnida</taxon>
        <taxon>Acari</taxon>
        <taxon>Parasitiformes</taxon>
        <taxon>Ixodida</taxon>
        <taxon>Ixodoidea</taxon>
        <taxon>Ixodidae</taxon>
        <taxon>Amblyomminae</taxon>
        <taxon>Amblyomma</taxon>
    </lineage>
</organism>
<reference evidence="1" key="1">
    <citation type="submission" date="2014-03" db="EMBL/GenBank/DDBJ databases">
        <title>The sialotranscriptome of Amblyomma triste, Amblyomma parvum and Amblyomma cajennense ticks, uncovered by 454-based RNA-seq.</title>
        <authorList>
            <person name="Garcia G.R."/>
            <person name="Gardinassi L.G."/>
            <person name="Ribeiro J.M."/>
            <person name="Anatriello E."/>
            <person name="Ferreira B.R."/>
            <person name="Moreira H.N."/>
            <person name="Mafra C."/>
            <person name="Olegario M.M."/>
            <person name="Szabo P.J."/>
            <person name="Miranda-Santos I.K."/>
            <person name="Maruyama S.R."/>
        </authorList>
    </citation>
    <scope>NUCLEOTIDE SEQUENCE</scope>
    <source>
        <strain evidence="1">Uberlandia</strain>
        <tissue evidence="1">Salivary glands</tissue>
    </source>
</reference>
<protein>
    <submittedName>
        <fullName evidence="1">Putative secreted protein</fullName>
    </submittedName>
</protein>
<dbReference type="EMBL" id="GBBK01005623">
    <property type="protein sequence ID" value="JAC18859.1"/>
    <property type="molecule type" value="mRNA"/>
</dbReference>